<dbReference type="PANTHER" id="PTHR43767">
    <property type="entry name" value="LONG-CHAIN-FATTY-ACID--COA LIGASE"/>
    <property type="match status" value="1"/>
</dbReference>
<evidence type="ECO:0000259" key="1">
    <source>
        <dbReference type="Pfam" id="PF00501"/>
    </source>
</evidence>
<dbReference type="InterPro" id="IPR050237">
    <property type="entry name" value="ATP-dep_AMP-bd_enzyme"/>
</dbReference>
<accession>A0A2V4N7V4</accession>
<dbReference type="RefSeq" id="WP_110668845.1">
    <property type="nucleotide sequence ID" value="NZ_PYBW01000039.1"/>
</dbReference>
<organism evidence="2 3">
    <name type="scientific">Streptomyces tateyamensis</name>
    <dbReference type="NCBI Taxonomy" id="565073"/>
    <lineage>
        <taxon>Bacteria</taxon>
        <taxon>Bacillati</taxon>
        <taxon>Actinomycetota</taxon>
        <taxon>Actinomycetes</taxon>
        <taxon>Kitasatosporales</taxon>
        <taxon>Streptomycetaceae</taxon>
        <taxon>Streptomyces</taxon>
    </lineage>
</organism>
<keyword evidence="3" id="KW-1185">Reference proteome</keyword>
<dbReference type="EMBL" id="PYBW01000039">
    <property type="protein sequence ID" value="PYC80526.1"/>
    <property type="molecule type" value="Genomic_DNA"/>
</dbReference>
<feature type="domain" description="AMP-dependent synthetase/ligase" evidence="1">
    <location>
        <begin position="34"/>
        <end position="392"/>
    </location>
</feature>
<dbReference type="PROSITE" id="PS00455">
    <property type="entry name" value="AMP_BINDING"/>
    <property type="match status" value="1"/>
</dbReference>
<dbReference type="Gene3D" id="3.40.50.12780">
    <property type="entry name" value="N-terminal domain of ligase-like"/>
    <property type="match status" value="1"/>
</dbReference>
<dbReference type="Pfam" id="PF00501">
    <property type="entry name" value="AMP-binding"/>
    <property type="match status" value="1"/>
</dbReference>
<dbReference type="InterPro" id="IPR020845">
    <property type="entry name" value="AMP-binding_CS"/>
</dbReference>
<evidence type="ECO:0000313" key="2">
    <source>
        <dbReference type="EMBL" id="PYC80526.1"/>
    </source>
</evidence>
<dbReference type="SUPFAM" id="SSF56801">
    <property type="entry name" value="Acetyl-CoA synthetase-like"/>
    <property type="match status" value="1"/>
</dbReference>
<evidence type="ECO:0000313" key="3">
    <source>
        <dbReference type="Proteomes" id="UP000248039"/>
    </source>
</evidence>
<protein>
    <submittedName>
        <fullName evidence="2">Long-chain acyl-CoA synthetase</fullName>
    </submittedName>
</protein>
<dbReference type="InterPro" id="IPR000873">
    <property type="entry name" value="AMP-dep_synth/lig_dom"/>
</dbReference>
<dbReference type="PANTHER" id="PTHR43767:SF1">
    <property type="entry name" value="NONRIBOSOMAL PEPTIDE SYNTHASE PES1 (EUROFUNG)-RELATED"/>
    <property type="match status" value="1"/>
</dbReference>
<dbReference type="Proteomes" id="UP000248039">
    <property type="component" value="Unassembled WGS sequence"/>
</dbReference>
<name>A0A2V4N7V4_9ACTN</name>
<dbReference type="InterPro" id="IPR042099">
    <property type="entry name" value="ANL_N_sf"/>
</dbReference>
<gene>
    <name evidence="2" type="ORF">C7C46_12600</name>
</gene>
<sequence length="531" mass="57487">MRLLTRRPLDLGPFFETLADRGTTTAVRLSRPLDVAPEGGEEWTVPQLAELVAELSAVLAAAGVGPGDRVAVHKRNHWDYALLAAAAARIGAVAALLSDHLEPDALAALLARLAPAVLLSDRYTLALGGTPGGVRTICLDGPAPGAIDAATLRGGAVPPVHRRSDDEPLVINHTSGTTGLPKLVVHTTASLVRKITAFEAHRWPLVSVRPEDTVACASAFAHGRSVSWTISTLWARPRTVLLLADSEPARAAELLGADPPSLVELLPTSYVRWQPLTAGPQNPFRDTRLFVSTFDAVHPPTVRAYLDASARRLPVWLQGWGQTETGPLTFRFLTRRALARREERHPTTRDLGRPVPGRTALRVVDPETGLPVRRGSAGVVLTRTRGLCAGYLGEQDRWAAKLQGRWFHTGDLGIRTRSGRLLLLDREVDRIPGLSCVELEDVLHDRLPEVEEAVLLDAGPQRPPLPVLVTRDGVLDPGRWAHAVRDLPALAEPLLLGRDALPVTGTGKVRRYELRERYLSGTAASGTGRWT</sequence>
<proteinExistence type="predicted"/>
<dbReference type="OrthoDB" id="4495845at2"/>
<comment type="caution">
    <text evidence="2">The sequence shown here is derived from an EMBL/GenBank/DDBJ whole genome shotgun (WGS) entry which is preliminary data.</text>
</comment>
<reference evidence="2 3" key="1">
    <citation type="submission" date="2018-03" db="EMBL/GenBank/DDBJ databases">
        <title>Bioinformatic expansion and discovery of thiopeptide antibiotics.</title>
        <authorList>
            <person name="Schwalen C.J."/>
            <person name="Hudson G.A."/>
            <person name="Mitchell D.A."/>
        </authorList>
    </citation>
    <scope>NUCLEOTIDE SEQUENCE [LARGE SCALE GENOMIC DNA]</scope>
    <source>
        <strain evidence="2 3">ATCC 21389</strain>
    </source>
</reference>
<dbReference type="AlphaFoldDB" id="A0A2V4N7V4"/>